<dbReference type="InterPro" id="IPR002563">
    <property type="entry name" value="Flavin_Rdtase-like_dom"/>
</dbReference>
<dbReference type="Gene3D" id="2.30.110.10">
    <property type="entry name" value="Electron Transport, Fmn-binding Protein, Chain A"/>
    <property type="match status" value="1"/>
</dbReference>
<sequence>MNTQTHAQNLRRCFGRFLTGVTVVTYRTAEGPRGATMNSFTSVSLDPALVLISVARSSRTCAAIDTQPFAINVLRSDQVDVASHFAGRSKEGIELVWSDDRAPNTTPALANAIAVFQCKPWRQYDGGDHVLVVGEVTSSILRDGDPLAFSDGQFMSMGLPLLS</sequence>
<dbReference type="OrthoDB" id="9792858at2"/>
<dbReference type="SUPFAM" id="SSF50475">
    <property type="entry name" value="FMN-binding split barrel"/>
    <property type="match status" value="1"/>
</dbReference>
<keyword evidence="1" id="KW-0560">Oxidoreductase</keyword>
<name>A0A1X1PBP5_9BURK</name>
<dbReference type="SMART" id="SM00903">
    <property type="entry name" value="Flavin_Reduct"/>
    <property type="match status" value="1"/>
</dbReference>
<evidence type="ECO:0000259" key="2">
    <source>
        <dbReference type="SMART" id="SM00903"/>
    </source>
</evidence>
<dbReference type="Proteomes" id="UP000193146">
    <property type="component" value="Unassembled WGS sequence"/>
</dbReference>
<dbReference type="Pfam" id="PF01613">
    <property type="entry name" value="Flavin_Reduct"/>
    <property type="match status" value="1"/>
</dbReference>
<feature type="domain" description="Flavin reductase like" evidence="2">
    <location>
        <begin position="14"/>
        <end position="156"/>
    </location>
</feature>
<comment type="caution">
    <text evidence="3">The sequence shown here is derived from an EMBL/GenBank/DDBJ whole genome shotgun (WGS) entry which is preliminary data.</text>
</comment>
<dbReference type="InterPro" id="IPR050268">
    <property type="entry name" value="NADH-dep_flavin_reductase"/>
</dbReference>
<keyword evidence="4" id="KW-1185">Reference proteome</keyword>
<evidence type="ECO:0000313" key="3">
    <source>
        <dbReference type="EMBL" id="ORT82998.1"/>
    </source>
</evidence>
<dbReference type="GO" id="GO:0042602">
    <property type="term" value="F:riboflavin reductase (NADPH) activity"/>
    <property type="evidence" value="ECO:0007669"/>
    <property type="project" value="TreeGrafter"/>
</dbReference>
<evidence type="ECO:0000256" key="1">
    <source>
        <dbReference type="ARBA" id="ARBA00023002"/>
    </source>
</evidence>
<dbReference type="InterPro" id="IPR012349">
    <property type="entry name" value="Split_barrel_FMN-bd"/>
</dbReference>
<dbReference type="GO" id="GO:0010181">
    <property type="term" value="F:FMN binding"/>
    <property type="evidence" value="ECO:0007669"/>
    <property type="project" value="InterPro"/>
</dbReference>
<dbReference type="EMBL" id="NBYX01000014">
    <property type="protein sequence ID" value="ORT82998.1"/>
    <property type="molecule type" value="Genomic_DNA"/>
</dbReference>
<evidence type="ECO:0000313" key="4">
    <source>
        <dbReference type="Proteomes" id="UP000193146"/>
    </source>
</evidence>
<accession>A0A1X1PBP5</accession>
<gene>
    <name evidence="3" type="ORF">B7G54_24395</name>
</gene>
<protein>
    <recommendedName>
        <fullName evidence="2">Flavin reductase like domain-containing protein</fullName>
    </recommendedName>
</protein>
<reference evidence="3 4" key="1">
    <citation type="submission" date="2017-04" db="EMBL/GenBank/DDBJ databases">
        <title>Burkholderia puraquae sp. nov., a novel Burkholderia cepacia complex species from hospital setting samples.</title>
        <authorList>
            <person name="Martina P."/>
            <person name="Leguizamon M."/>
            <person name="Prieto C."/>
            <person name="Sousa S."/>
            <person name="Montanaro P."/>
            <person name="Draghi W."/>
            <person name="Staembler M."/>
            <person name="Bettiol M."/>
            <person name="Figoli C."/>
            <person name="Palau J."/>
            <person name="Alvarez F."/>
            <person name="Benetti S."/>
            <person name="Anchat E."/>
            <person name="Vescina C."/>
            <person name="Ferreras J."/>
            <person name="Lasch P."/>
            <person name="Lagares A."/>
            <person name="Zorreguieta A."/>
            <person name="Yantorno O."/>
            <person name="Bosch A."/>
        </authorList>
    </citation>
    <scope>NUCLEOTIDE SEQUENCE [LARGE SCALE GENOMIC DNA]</scope>
    <source>
        <strain evidence="3 4">CAMPA 1040</strain>
    </source>
</reference>
<dbReference type="RefSeq" id="WP_085041409.1">
    <property type="nucleotide sequence ID" value="NZ_CADIKG010000001.1"/>
</dbReference>
<dbReference type="PANTHER" id="PTHR30466">
    <property type="entry name" value="FLAVIN REDUCTASE"/>
    <property type="match status" value="1"/>
</dbReference>
<organism evidence="3 4">
    <name type="scientific">Burkholderia puraquae</name>
    <dbReference type="NCBI Taxonomy" id="1904757"/>
    <lineage>
        <taxon>Bacteria</taxon>
        <taxon>Pseudomonadati</taxon>
        <taxon>Pseudomonadota</taxon>
        <taxon>Betaproteobacteria</taxon>
        <taxon>Burkholderiales</taxon>
        <taxon>Burkholderiaceae</taxon>
        <taxon>Burkholderia</taxon>
        <taxon>Burkholderia cepacia complex</taxon>
    </lineage>
</organism>
<dbReference type="PANTHER" id="PTHR30466:SF1">
    <property type="entry name" value="FMN REDUCTASE (NADH) RUTF"/>
    <property type="match status" value="1"/>
</dbReference>
<proteinExistence type="predicted"/>
<dbReference type="AlphaFoldDB" id="A0A1X1PBP5"/>